<dbReference type="EMBL" id="FNHU01000003">
    <property type="protein sequence ID" value="SDM52258.1"/>
    <property type="molecule type" value="Genomic_DNA"/>
</dbReference>
<sequence>MQELLTLVRRGLVWIIALGVVGGVSGGVLAATADPTYTATSMAYVQVKVDPEEGISGYSYASTVADSATDGFLPIITSPAVAQKVIDELGLTQTPTAVASWISATRVTGSPAIEIQVSAPSREVAIAVADAVVTHASNDLGSLAGEDYPVSLTLLSPAQDGSVTQAPSLVRYAAAGVVGGVIIGIIVAFMLATSRTHRSANVRTGTGSRVRNDAPPPPGQSQE</sequence>
<dbReference type="RefSeq" id="WP_092608514.1">
    <property type="nucleotide sequence ID" value="NZ_FNHU01000003.1"/>
</dbReference>
<protein>
    <submittedName>
        <fullName evidence="10">Capsular polysaccharide biosynthesis protein</fullName>
    </submittedName>
</protein>
<comment type="similarity">
    <text evidence="2">Belongs to the CpsC/CapA family.</text>
</comment>
<evidence type="ECO:0000256" key="3">
    <source>
        <dbReference type="ARBA" id="ARBA00022475"/>
    </source>
</evidence>
<name>A0A1G9TXD2_9ACTO</name>
<keyword evidence="4 8" id="KW-0812">Transmembrane</keyword>
<feature type="transmembrane region" description="Helical" evidence="8">
    <location>
        <begin position="12"/>
        <end position="33"/>
    </location>
</feature>
<evidence type="ECO:0000256" key="1">
    <source>
        <dbReference type="ARBA" id="ARBA00004651"/>
    </source>
</evidence>
<evidence type="ECO:0000313" key="10">
    <source>
        <dbReference type="EMBL" id="SDM52258.1"/>
    </source>
</evidence>
<dbReference type="PANTHER" id="PTHR32309">
    <property type="entry name" value="TYROSINE-PROTEIN KINASE"/>
    <property type="match status" value="1"/>
</dbReference>
<dbReference type="InterPro" id="IPR003856">
    <property type="entry name" value="LPS_length_determ_N"/>
</dbReference>
<reference evidence="10 11" key="1">
    <citation type="submission" date="2016-10" db="EMBL/GenBank/DDBJ databases">
        <authorList>
            <person name="de Groot N.N."/>
        </authorList>
    </citation>
    <scope>NUCLEOTIDE SEQUENCE [LARGE SCALE GENOMIC DNA]</scope>
    <source>
        <strain evidence="10 11">KPR-7B</strain>
    </source>
</reference>
<dbReference type="OrthoDB" id="9812433at2"/>
<dbReference type="InterPro" id="IPR050445">
    <property type="entry name" value="Bact_polysacc_biosynth/exp"/>
</dbReference>
<keyword evidence="6 8" id="KW-0472">Membrane</keyword>
<evidence type="ECO:0000256" key="7">
    <source>
        <dbReference type="SAM" id="MobiDB-lite"/>
    </source>
</evidence>
<feature type="compositionally biased region" description="Pro residues" evidence="7">
    <location>
        <begin position="214"/>
        <end position="223"/>
    </location>
</feature>
<dbReference type="Proteomes" id="UP000199671">
    <property type="component" value="Unassembled WGS sequence"/>
</dbReference>
<feature type="transmembrane region" description="Helical" evidence="8">
    <location>
        <begin position="172"/>
        <end position="193"/>
    </location>
</feature>
<comment type="subcellular location">
    <subcellularLocation>
        <location evidence="1">Cell membrane</location>
        <topology evidence="1">Multi-pass membrane protein</topology>
    </subcellularLocation>
</comment>
<feature type="region of interest" description="Disordered" evidence="7">
    <location>
        <begin position="198"/>
        <end position="223"/>
    </location>
</feature>
<evidence type="ECO:0000313" key="11">
    <source>
        <dbReference type="Proteomes" id="UP000199671"/>
    </source>
</evidence>
<dbReference type="Pfam" id="PF02706">
    <property type="entry name" value="Wzz"/>
    <property type="match status" value="1"/>
</dbReference>
<gene>
    <name evidence="10" type="ORF">SAMN04487766_103179</name>
</gene>
<proteinExistence type="inferred from homology"/>
<evidence type="ECO:0000256" key="8">
    <source>
        <dbReference type="SAM" id="Phobius"/>
    </source>
</evidence>
<evidence type="ECO:0000256" key="2">
    <source>
        <dbReference type="ARBA" id="ARBA00006683"/>
    </source>
</evidence>
<evidence type="ECO:0000256" key="6">
    <source>
        <dbReference type="ARBA" id="ARBA00023136"/>
    </source>
</evidence>
<keyword evidence="3" id="KW-1003">Cell membrane</keyword>
<feature type="domain" description="Polysaccharide chain length determinant N-terminal" evidence="9">
    <location>
        <begin position="2"/>
        <end position="89"/>
    </location>
</feature>
<dbReference type="PANTHER" id="PTHR32309:SF31">
    <property type="entry name" value="CAPSULAR EXOPOLYSACCHARIDE FAMILY"/>
    <property type="match status" value="1"/>
</dbReference>
<dbReference type="AlphaFoldDB" id="A0A1G9TXD2"/>
<organism evidence="10 11">
    <name type="scientific">Actinomyces ruminicola</name>
    <dbReference type="NCBI Taxonomy" id="332524"/>
    <lineage>
        <taxon>Bacteria</taxon>
        <taxon>Bacillati</taxon>
        <taxon>Actinomycetota</taxon>
        <taxon>Actinomycetes</taxon>
        <taxon>Actinomycetales</taxon>
        <taxon>Actinomycetaceae</taxon>
        <taxon>Actinomyces</taxon>
    </lineage>
</organism>
<evidence type="ECO:0000256" key="4">
    <source>
        <dbReference type="ARBA" id="ARBA00022692"/>
    </source>
</evidence>
<accession>A0A1G9TXD2</accession>
<evidence type="ECO:0000259" key="9">
    <source>
        <dbReference type="Pfam" id="PF02706"/>
    </source>
</evidence>
<evidence type="ECO:0000256" key="5">
    <source>
        <dbReference type="ARBA" id="ARBA00022989"/>
    </source>
</evidence>
<keyword evidence="5 8" id="KW-1133">Transmembrane helix</keyword>
<dbReference type="GO" id="GO:0005886">
    <property type="term" value="C:plasma membrane"/>
    <property type="evidence" value="ECO:0007669"/>
    <property type="project" value="UniProtKB-SubCell"/>
</dbReference>